<dbReference type="PROSITE" id="PS50082">
    <property type="entry name" value="WD_REPEATS_2"/>
    <property type="match status" value="1"/>
</dbReference>
<evidence type="ECO:0000259" key="6">
    <source>
        <dbReference type="Pfam" id="PF25469"/>
    </source>
</evidence>
<dbReference type="InterPro" id="IPR007111">
    <property type="entry name" value="NACHT_NTPase"/>
</dbReference>
<dbReference type="Pfam" id="PF05729">
    <property type="entry name" value="NACHT"/>
    <property type="match status" value="1"/>
</dbReference>
<comment type="caution">
    <text evidence="7">The sequence shown here is derived from an EMBL/GenBank/DDBJ whole genome shotgun (WGS) entry which is preliminary data.</text>
</comment>
<feature type="compositionally biased region" description="Polar residues" evidence="4">
    <location>
        <begin position="1185"/>
        <end position="1205"/>
    </location>
</feature>
<keyword evidence="1 3" id="KW-0853">WD repeat</keyword>
<feature type="region of interest" description="Disordered" evidence="4">
    <location>
        <begin position="1"/>
        <end position="51"/>
    </location>
</feature>
<name>A0AAE1A849_9GAST</name>
<feature type="region of interest" description="Disordered" evidence="4">
    <location>
        <begin position="424"/>
        <end position="453"/>
    </location>
</feature>
<evidence type="ECO:0008006" key="9">
    <source>
        <dbReference type="Google" id="ProtNLM"/>
    </source>
</evidence>
<dbReference type="Gene3D" id="2.130.10.10">
    <property type="entry name" value="YVTN repeat-like/Quinoprotein amine dehydrogenase"/>
    <property type="match status" value="3"/>
</dbReference>
<feature type="compositionally biased region" description="Low complexity" evidence="4">
    <location>
        <begin position="1154"/>
        <end position="1163"/>
    </location>
</feature>
<dbReference type="EMBL" id="JAWDGP010002459">
    <property type="protein sequence ID" value="KAK3783068.1"/>
    <property type="molecule type" value="Genomic_DNA"/>
</dbReference>
<feature type="region of interest" description="Disordered" evidence="4">
    <location>
        <begin position="81"/>
        <end position="219"/>
    </location>
</feature>
<feature type="compositionally biased region" description="Acidic residues" evidence="4">
    <location>
        <begin position="2161"/>
        <end position="2180"/>
    </location>
</feature>
<dbReference type="InterPro" id="IPR011047">
    <property type="entry name" value="Quinoprotein_ADH-like_sf"/>
</dbReference>
<keyword evidence="8" id="KW-1185">Reference proteome</keyword>
<dbReference type="PANTHER" id="PTHR19871:SF43">
    <property type="entry name" value="SI:CH211-212K18.6"/>
    <property type="match status" value="1"/>
</dbReference>
<dbReference type="PANTHER" id="PTHR19871">
    <property type="entry name" value="BETA TRANSDUCIN-RELATED PROTEIN"/>
    <property type="match status" value="1"/>
</dbReference>
<organism evidence="7 8">
    <name type="scientific">Elysia crispata</name>
    <name type="common">lettuce slug</name>
    <dbReference type="NCBI Taxonomy" id="231223"/>
    <lineage>
        <taxon>Eukaryota</taxon>
        <taxon>Metazoa</taxon>
        <taxon>Spiralia</taxon>
        <taxon>Lophotrochozoa</taxon>
        <taxon>Mollusca</taxon>
        <taxon>Gastropoda</taxon>
        <taxon>Heterobranchia</taxon>
        <taxon>Euthyneura</taxon>
        <taxon>Panpulmonata</taxon>
        <taxon>Sacoglossa</taxon>
        <taxon>Placobranchoidea</taxon>
        <taxon>Plakobranchidae</taxon>
        <taxon>Elysia</taxon>
    </lineage>
</organism>
<feature type="compositionally biased region" description="Basic and acidic residues" evidence="4">
    <location>
        <begin position="1867"/>
        <end position="1896"/>
    </location>
</feature>
<feature type="domain" description="NACHT" evidence="5">
    <location>
        <begin position="758"/>
        <end position="934"/>
    </location>
</feature>
<evidence type="ECO:0000313" key="8">
    <source>
        <dbReference type="Proteomes" id="UP001283361"/>
    </source>
</evidence>
<dbReference type="PROSITE" id="PS50294">
    <property type="entry name" value="WD_REPEATS_REGION"/>
    <property type="match status" value="1"/>
</dbReference>
<protein>
    <recommendedName>
        <fullName evidence="9">AAA+ ATPase domain-containing protein</fullName>
    </recommendedName>
</protein>
<evidence type="ECO:0000256" key="2">
    <source>
        <dbReference type="ARBA" id="ARBA00022737"/>
    </source>
</evidence>
<evidence type="ECO:0000256" key="3">
    <source>
        <dbReference type="PROSITE-ProRule" id="PRU00221"/>
    </source>
</evidence>
<dbReference type="InterPro" id="IPR052752">
    <property type="entry name" value="NACHT-WD_repeat"/>
</dbReference>
<dbReference type="Gene3D" id="3.40.50.300">
    <property type="entry name" value="P-loop containing nucleotide triphosphate hydrolases"/>
    <property type="match status" value="1"/>
</dbReference>
<reference evidence="7" key="1">
    <citation type="journal article" date="2023" name="G3 (Bethesda)">
        <title>A reference genome for the long-term kleptoplast-retaining sea slug Elysia crispata morphotype clarki.</title>
        <authorList>
            <person name="Eastman K.E."/>
            <person name="Pendleton A.L."/>
            <person name="Shaikh M.A."/>
            <person name="Suttiyut T."/>
            <person name="Ogas R."/>
            <person name="Tomko P."/>
            <person name="Gavelis G."/>
            <person name="Widhalm J.R."/>
            <person name="Wisecaver J.H."/>
        </authorList>
    </citation>
    <scope>NUCLEOTIDE SEQUENCE</scope>
    <source>
        <strain evidence="7">ECLA1</strain>
    </source>
</reference>
<feature type="compositionally biased region" description="Basic and acidic residues" evidence="4">
    <location>
        <begin position="81"/>
        <end position="102"/>
    </location>
</feature>
<feature type="compositionally biased region" description="Polar residues" evidence="4">
    <location>
        <begin position="250"/>
        <end position="269"/>
    </location>
</feature>
<dbReference type="InterPro" id="IPR027417">
    <property type="entry name" value="P-loop_NTPase"/>
</dbReference>
<feature type="region of interest" description="Disordered" evidence="4">
    <location>
        <begin position="1858"/>
        <end position="1896"/>
    </location>
</feature>
<evidence type="ECO:0000256" key="1">
    <source>
        <dbReference type="ARBA" id="ARBA00022574"/>
    </source>
</evidence>
<accession>A0AAE1A849</accession>
<feature type="compositionally biased region" description="Polar residues" evidence="4">
    <location>
        <begin position="1169"/>
        <end position="1178"/>
    </location>
</feature>
<evidence type="ECO:0000256" key="4">
    <source>
        <dbReference type="SAM" id="MobiDB-lite"/>
    </source>
</evidence>
<dbReference type="InterPro" id="IPR019775">
    <property type="entry name" value="WD40_repeat_CS"/>
</dbReference>
<dbReference type="PROSITE" id="PS00678">
    <property type="entry name" value="WD_REPEATS_1"/>
    <property type="match status" value="1"/>
</dbReference>
<sequence length="2180" mass="241355">MFASRQLAEDGRKKSNTLPPLEREASFARQPRKGAVSVSTNSHTLRNSEEKALRKVSIKMDRKIVSHLKVHLNKRLQKRLDHQGDRLEYPSDEEGKEKRAYNARDGQISGHGDRTIFTSYSETGEKITASDGRRLKASKSPSRPLPGGHRSSLSSTSVDMAGPPAKEDSMGEDATASTAFRKTSPLPGIPSTNLRDAQTNGVNGLSHTEDGTGETGGLDEEDIYIQTLDDDVDDDDEVEELDFRLVDVSPVQTPSASRPQSSAADWTSSADHRAQASEMLAGSVHGPCPPDRAVINLYIAAGYSDTEAERFFMQEHLYPGLRAHCMHKGHELRVHDLHWGFKDATADDHRVPDIMQEVIAKLQDSMHGLNFVVVLGHKTGQDVLPASIPQEELDRVAKVAATSAHAQRAELKARIAEVEAARSEREAKGRLEGLSVGQSDGAPSPGRLSDDAPDAARTAITRDGSEDVQPSAAEQRRAQNLASRREQQELRALREAEENIPDVELLYQWYRLDENSVPAVYRLHPISSMYKDILRNDAAKRAAAKTSYEAVAAKIHRIFTDFAPQVLQDESALRKYSSSVLEQEVHCILEHAPATTGHHTAVMVRSLDRCQQGLQDAAAVQYLDVIQGKTPSLDTHRWNRMEALRKKTTEMIPEKLCANFLLDWFPEGIRPSGLREHFVYAERMCKTIHDLVAKQLAEAPSGMDTCFAGGGVGGIWRKKLFEEVAEHIRCSQNKSQDFQGRKDILTMIKSYLKSDYRRPLVLHGRTGSGKSAIISKTAKEINKWFISEAYTPRVLVRMIGSTMDSINVRTLIRSVCLQLCHIFGTSPTHVPTDSKGIFNDFTCRLGQAKESKPLILLFDAADRLSDEHDGRKLMWLPTELPPYVHIIISTISDEKMDCLPCAQKLLAGHDRSFLEVPKLQEDCAWRMMARWLRQAHRTLTDSQTDLVVKAFSKCPSPLFLQLIVTDAIRWTSSTKPESIRLGESVKQVSTLKFGRLERDHGEALTRRALGYISASRNGLSVSELEDLLSLDDAAMDEVMATYKPPRRRLPTLLWIRLRMDLECLITEIRADGTRTLTWSHQQIREAADERYLNQRDKAPSYHKALAEYFLGKWAGKPKPFTGSERGTDRLVASQHLYYDPPPVLATTKPSPGHAASNQSQQNQKAPSAIRNTFSQNNDSLKDQPSGKQNGSTSRGAHPANTSSTEETQERLYNLRRVNELPFHLTRSQQTSLLKQNCLCNYEWMLAKLCGTSLRSLLEEYSAILTAEPHEPELRLISDVLHLSGPALRKEPRQLASQLVGRLHRIVTSDIPRSKGDPQRYPNLHPLLAAAKQSSLPALIPSVECLTEPGGILFDLLSGHSAPITAVALTSDGQRALTTSCDGTLKMWDVRSGKVVRSIDGVGPHVSAIRAAKVNTLAVTVEMSRVRLWHLKTGVCVHTVDQYPDPASICVAAEGQLLVAVFDGSNVLRTWSLDNFQITCEAPIPNNGAHKDATLLIADSCLGDLVLHAFRNGNSATVQNAKSGKILKTLTCHDPSSSVTALAISREYFVVCVRQQYMSLHELISLELFDGKKGIYVRTVRGCIHDRVVPQAFTTNLIGTHAVAVSANPRNNTSDVALWNLETEDHKHLAQHPSYSTMGACLDFRYCMTGSPTENSLRVWDISGKVNQPGMKLKKQLGVAEIWPMIDNPRYVVAKAVHNGPISVWNVAKGKCLQSAVRIERGLTEGSDAIVMRNTTLVILTDRGFSSVSDNSRPVFQTVLVYDLKLKKYVRRLPGCYIVPAPSHEYLLLDNDSLLGPSDNRSHFIIWNLVTGHAASRIKTNFKELERRRMEQAVASGIPAGMQTGGVNLTDVPTRARPRATSAMMTPWDRRAETESARRMRHERESEQERQRQEELRREKDNVVETFMVSADQSTIVASFYAHHLCVFDIASQVHTQTLQTENSMLFLHTAALTKDGGHLVLANYDESIKTSYVTLWDCVTGEIKRRLRNEANVAALAITDDASRVLIGHSLDELHIWDPMKPNSLRRIRGRDEGSDRGGGGGGGNSVLNFEGALGGDANGGMNSACQMFIVEDGARAIVFAGDVSVWDLDRGTMLAAFSPDTRVTACKVLLDGALTLFGMYDKPELVILRLSGTGAKFQALDSGSSDDGGVELFGETTGDTSDEDEDEDEDEDGENGQAD</sequence>
<dbReference type="Pfam" id="PF25469">
    <property type="entry name" value="WHD_NWD1"/>
    <property type="match status" value="1"/>
</dbReference>
<feature type="region of interest" description="Disordered" evidence="4">
    <location>
        <begin position="1140"/>
        <end position="1208"/>
    </location>
</feature>
<keyword evidence="2" id="KW-0677">Repeat</keyword>
<dbReference type="SUPFAM" id="SSF50998">
    <property type="entry name" value="Quinoprotein alcohol dehydrogenase-like"/>
    <property type="match status" value="2"/>
</dbReference>
<evidence type="ECO:0000313" key="7">
    <source>
        <dbReference type="EMBL" id="KAK3783068.1"/>
    </source>
</evidence>
<evidence type="ECO:0000259" key="5">
    <source>
        <dbReference type="Pfam" id="PF05729"/>
    </source>
</evidence>
<dbReference type="InterPro" id="IPR001680">
    <property type="entry name" value="WD40_rpt"/>
</dbReference>
<dbReference type="SUPFAM" id="SSF52540">
    <property type="entry name" value="P-loop containing nucleoside triphosphate hydrolases"/>
    <property type="match status" value="1"/>
</dbReference>
<feature type="region of interest" description="Disordered" evidence="4">
    <location>
        <begin position="2141"/>
        <end position="2180"/>
    </location>
</feature>
<feature type="repeat" description="WD" evidence="3">
    <location>
        <begin position="1356"/>
        <end position="1397"/>
    </location>
</feature>
<dbReference type="InterPro" id="IPR057588">
    <property type="entry name" value="NWD1/2-like_WH"/>
</dbReference>
<dbReference type="Proteomes" id="UP001283361">
    <property type="component" value="Unassembled WGS sequence"/>
</dbReference>
<feature type="region of interest" description="Disordered" evidence="4">
    <location>
        <begin position="250"/>
        <end position="271"/>
    </location>
</feature>
<feature type="domain" description="NWD1/2-like winged helix-turn-helix" evidence="6">
    <location>
        <begin position="991"/>
        <end position="1095"/>
    </location>
</feature>
<dbReference type="InterPro" id="IPR015943">
    <property type="entry name" value="WD40/YVTN_repeat-like_dom_sf"/>
</dbReference>
<feature type="compositionally biased region" description="Polar residues" evidence="4">
    <location>
        <begin position="190"/>
        <end position="206"/>
    </location>
</feature>
<proteinExistence type="predicted"/>
<dbReference type="Pfam" id="PF00400">
    <property type="entry name" value="WD40"/>
    <property type="match status" value="1"/>
</dbReference>
<dbReference type="SMART" id="SM00320">
    <property type="entry name" value="WD40"/>
    <property type="match status" value="5"/>
</dbReference>
<gene>
    <name evidence="7" type="ORF">RRG08_018900</name>
</gene>